<dbReference type="EMBL" id="CP049257">
    <property type="protein sequence ID" value="QIG42487.1"/>
    <property type="molecule type" value="Genomic_DNA"/>
</dbReference>
<dbReference type="InterPro" id="IPR016181">
    <property type="entry name" value="Acyl_CoA_acyltransferase"/>
</dbReference>
<feature type="domain" description="N-acetyltransferase" evidence="3">
    <location>
        <begin position="9"/>
        <end position="181"/>
    </location>
</feature>
<dbReference type="InterPro" id="IPR000182">
    <property type="entry name" value="GNAT_dom"/>
</dbReference>
<dbReference type="KEGG" id="nano:G5V58_06610"/>
<dbReference type="PROSITE" id="PS51186">
    <property type="entry name" value="GNAT"/>
    <property type="match status" value="1"/>
</dbReference>
<name>A0A6G6WBF5_9ACTN</name>
<keyword evidence="2" id="KW-0012">Acyltransferase</keyword>
<sequence>MDRVSGADVSVRVAWADDAPAIAAVQLRAWPVLYAGLVPSEAFPSGPEAEQAAAAAWVESLQKPGDARNRVLVALERNRVTGFAITGPASDPDRDPVADAELRELTVDPEEQRRGHGSRLLQAAADTMTADRFTLAVTWVNVGDDALRAFLTGAGWAADSAHRELDLDGSGTTTVKQVRLHTRLA</sequence>
<evidence type="ECO:0000256" key="2">
    <source>
        <dbReference type="ARBA" id="ARBA00023315"/>
    </source>
</evidence>
<protein>
    <submittedName>
        <fullName evidence="4">GNAT family N-acetyltransferase</fullName>
    </submittedName>
</protein>
<gene>
    <name evidence="4" type="ORF">G5V58_06610</name>
</gene>
<dbReference type="GO" id="GO:0016747">
    <property type="term" value="F:acyltransferase activity, transferring groups other than amino-acyl groups"/>
    <property type="evidence" value="ECO:0007669"/>
    <property type="project" value="InterPro"/>
</dbReference>
<keyword evidence="1 4" id="KW-0808">Transferase</keyword>
<dbReference type="CDD" id="cd04301">
    <property type="entry name" value="NAT_SF"/>
    <property type="match status" value="1"/>
</dbReference>
<evidence type="ECO:0000256" key="1">
    <source>
        <dbReference type="ARBA" id="ARBA00022679"/>
    </source>
</evidence>
<dbReference type="Proteomes" id="UP000502996">
    <property type="component" value="Chromosome"/>
</dbReference>
<dbReference type="AlphaFoldDB" id="A0A6G6WBF5"/>
<dbReference type="InterPro" id="IPR050832">
    <property type="entry name" value="Bact_Acetyltransf"/>
</dbReference>
<evidence type="ECO:0000313" key="4">
    <source>
        <dbReference type="EMBL" id="QIG42487.1"/>
    </source>
</evidence>
<dbReference type="Gene3D" id="3.40.630.30">
    <property type="match status" value="1"/>
</dbReference>
<proteinExistence type="predicted"/>
<dbReference type="Pfam" id="PF00583">
    <property type="entry name" value="Acetyltransf_1"/>
    <property type="match status" value="1"/>
</dbReference>
<reference evidence="4 5" key="1">
    <citation type="submission" date="2020-02" db="EMBL/GenBank/DDBJ databases">
        <title>Full genome sequence of Nocardioides sp. R-3366.</title>
        <authorList>
            <person name="Im W.-T."/>
        </authorList>
    </citation>
    <scope>NUCLEOTIDE SEQUENCE [LARGE SCALE GENOMIC DNA]</scope>
    <source>
        <strain evidence="4 5">R-3366</strain>
    </source>
</reference>
<evidence type="ECO:0000313" key="5">
    <source>
        <dbReference type="Proteomes" id="UP000502996"/>
    </source>
</evidence>
<dbReference type="PANTHER" id="PTHR43877">
    <property type="entry name" value="AMINOALKYLPHOSPHONATE N-ACETYLTRANSFERASE-RELATED-RELATED"/>
    <property type="match status" value="1"/>
</dbReference>
<dbReference type="SUPFAM" id="SSF55729">
    <property type="entry name" value="Acyl-CoA N-acyltransferases (Nat)"/>
    <property type="match status" value="1"/>
</dbReference>
<organism evidence="4 5">
    <name type="scientific">Nocardioides anomalus</name>
    <dbReference type="NCBI Taxonomy" id="2712223"/>
    <lineage>
        <taxon>Bacteria</taxon>
        <taxon>Bacillati</taxon>
        <taxon>Actinomycetota</taxon>
        <taxon>Actinomycetes</taxon>
        <taxon>Propionibacteriales</taxon>
        <taxon>Nocardioidaceae</taxon>
        <taxon>Nocardioides</taxon>
    </lineage>
</organism>
<accession>A0A6G6WBF5</accession>
<evidence type="ECO:0000259" key="3">
    <source>
        <dbReference type="PROSITE" id="PS51186"/>
    </source>
</evidence>
<keyword evidence="5" id="KW-1185">Reference proteome</keyword>